<dbReference type="RefSeq" id="WP_025025170.1">
    <property type="nucleotide sequence ID" value="NZ_AZDZ01000008.1"/>
</dbReference>
<evidence type="ECO:0000313" key="4">
    <source>
        <dbReference type="Proteomes" id="UP000051248"/>
    </source>
</evidence>
<organism evidence="3 4">
    <name type="scientific">Companilactobacillus nodensis DSM 19682 = JCM 14932 = NBRC 107160</name>
    <dbReference type="NCBI Taxonomy" id="1423775"/>
    <lineage>
        <taxon>Bacteria</taxon>
        <taxon>Bacillati</taxon>
        <taxon>Bacillota</taxon>
        <taxon>Bacilli</taxon>
        <taxon>Lactobacillales</taxon>
        <taxon>Lactobacillaceae</taxon>
        <taxon>Companilactobacillus</taxon>
    </lineage>
</organism>
<protein>
    <submittedName>
        <fullName evidence="3">Uncharacterized protein</fullName>
    </submittedName>
</protein>
<dbReference type="NCBIfam" id="TIGR03715">
    <property type="entry name" value="KxYKxGKxW"/>
    <property type="match status" value="1"/>
</dbReference>
<accession>A0A0R1K9S3</accession>
<dbReference type="Pfam" id="PF19258">
    <property type="entry name" value="KxYKxGKxW_sig"/>
    <property type="match status" value="1"/>
</dbReference>
<sequence>MRFQQLKRDPNAVMRKKLVKSKKNWIVVSSLSIAGGLFLMGGPSTVAKADAATESTKTEVVAPSTTPTPAKGTESTPAPAAGTETQASKDAAAPTRQYCR</sequence>
<evidence type="ECO:0000256" key="1">
    <source>
        <dbReference type="ARBA" id="ARBA00022729"/>
    </source>
</evidence>
<evidence type="ECO:0000313" key="3">
    <source>
        <dbReference type="EMBL" id="KRK80123.1"/>
    </source>
</evidence>
<dbReference type="EMBL" id="AZDZ01000008">
    <property type="protein sequence ID" value="KRK80123.1"/>
    <property type="molecule type" value="Genomic_DNA"/>
</dbReference>
<evidence type="ECO:0000256" key="2">
    <source>
        <dbReference type="SAM" id="MobiDB-lite"/>
    </source>
</evidence>
<feature type="compositionally biased region" description="Polar residues" evidence="2">
    <location>
        <begin position="63"/>
        <end position="76"/>
    </location>
</feature>
<feature type="region of interest" description="Disordered" evidence="2">
    <location>
        <begin position="49"/>
        <end position="100"/>
    </location>
</feature>
<dbReference type="AlphaFoldDB" id="A0A0R1K9S3"/>
<comment type="caution">
    <text evidence="3">The sequence shown here is derived from an EMBL/GenBank/DDBJ whole genome shotgun (WGS) entry which is preliminary data.</text>
</comment>
<dbReference type="OrthoDB" id="2329841at2"/>
<keyword evidence="1" id="KW-0732">Signal</keyword>
<name>A0A0R1K9S3_9LACO</name>
<proteinExistence type="predicted"/>
<dbReference type="Proteomes" id="UP000051248">
    <property type="component" value="Unassembled WGS sequence"/>
</dbReference>
<keyword evidence="4" id="KW-1185">Reference proteome</keyword>
<gene>
    <name evidence="3" type="ORF">FD03_GL000001</name>
</gene>
<dbReference type="InterPro" id="IPR022263">
    <property type="entry name" value="KxYKxGKxW"/>
</dbReference>
<reference evidence="3 4" key="1">
    <citation type="journal article" date="2015" name="Genome Announc.">
        <title>Expanding the biotechnology potential of lactobacilli through comparative genomics of 213 strains and associated genera.</title>
        <authorList>
            <person name="Sun Z."/>
            <person name="Harris H.M."/>
            <person name="McCann A."/>
            <person name="Guo C."/>
            <person name="Argimon S."/>
            <person name="Zhang W."/>
            <person name="Yang X."/>
            <person name="Jeffery I.B."/>
            <person name="Cooney J.C."/>
            <person name="Kagawa T.F."/>
            <person name="Liu W."/>
            <person name="Song Y."/>
            <person name="Salvetti E."/>
            <person name="Wrobel A."/>
            <person name="Rasinkangas P."/>
            <person name="Parkhill J."/>
            <person name="Rea M.C."/>
            <person name="O'Sullivan O."/>
            <person name="Ritari J."/>
            <person name="Douillard F.P."/>
            <person name="Paul Ross R."/>
            <person name="Yang R."/>
            <person name="Briner A.E."/>
            <person name="Felis G.E."/>
            <person name="de Vos W.M."/>
            <person name="Barrangou R."/>
            <person name="Klaenhammer T.R."/>
            <person name="Caufield P.W."/>
            <person name="Cui Y."/>
            <person name="Zhang H."/>
            <person name="O'Toole P.W."/>
        </authorList>
    </citation>
    <scope>NUCLEOTIDE SEQUENCE [LARGE SCALE GENOMIC DNA]</scope>
    <source>
        <strain evidence="3 4">DSM 19682</strain>
    </source>
</reference>